<evidence type="ECO:0000256" key="6">
    <source>
        <dbReference type="ARBA" id="ARBA00022737"/>
    </source>
</evidence>
<proteinExistence type="inferred from homology"/>
<dbReference type="Gene3D" id="1.10.510.10">
    <property type="entry name" value="Transferase(Phosphotransferase) domain 1"/>
    <property type="match status" value="1"/>
</dbReference>
<dbReference type="InterPro" id="IPR032675">
    <property type="entry name" value="LRR_dom_sf"/>
</dbReference>
<evidence type="ECO:0000256" key="12">
    <source>
        <dbReference type="PROSITE-ProRule" id="PRU10141"/>
    </source>
</evidence>
<accession>A0ABM4VHI0</accession>
<evidence type="ECO:0000256" key="2">
    <source>
        <dbReference type="ARBA" id="ARBA00008684"/>
    </source>
</evidence>
<evidence type="ECO:0000313" key="15">
    <source>
        <dbReference type="Proteomes" id="UP001652660"/>
    </source>
</evidence>
<reference evidence="16" key="1">
    <citation type="submission" date="2025-08" db="UniProtKB">
        <authorList>
            <consortium name="RefSeq"/>
        </authorList>
    </citation>
    <scope>IDENTIFICATION</scope>
    <source>
        <tissue evidence="16">Leaves</tissue>
    </source>
</reference>
<dbReference type="SMART" id="SM00369">
    <property type="entry name" value="LRR_TYP"/>
    <property type="match status" value="6"/>
</dbReference>
<evidence type="ECO:0000259" key="14">
    <source>
        <dbReference type="PROSITE" id="PS50011"/>
    </source>
</evidence>
<keyword evidence="9 12" id="KW-0067">ATP-binding</keyword>
<organism evidence="15 16">
    <name type="scientific">Coffea arabica</name>
    <name type="common">Arabian coffee</name>
    <dbReference type="NCBI Taxonomy" id="13443"/>
    <lineage>
        <taxon>Eukaryota</taxon>
        <taxon>Viridiplantae</taxon>
        <taxon>Streptophyta</taxon>
        <taxon>Embryophyta</taxon>
        <taxon>Tracheophyta</taxon>
        <taxon>Spermatophyta</taxon>
        <taxon>Magnoliopsida</taxon>
        <taxon>eudicotyledons</taxon>
        <taxon>Gunneridae</taxon>
        <taxon>Pentapetalae</taxon>
        <taxon>asterids</taxon>
        <taxon>lamiids</taxon>
        <taxon>Gentianales</taxon>
        <taxon>Rubiaceae</taxon>
        <taxon>Ixoroideae</taxon>
        <taxon>Gardenieae complex</taxon>
        <taxon>Bertiereae - Coffeeae clade</taxon>
        <taxon>Coffeeae</taxon>
        <taxon>Coffea</taxon>
    </lineage>
</organism>
<feature type="transmembrane region" description="Helical" evidence="13">
    <location>
        <begin position="674"/>
        <end position="697"/>
    </location>
</feature>
<dbReference type="InterPro" id="IPR013210">
    <property type="entry name" value="LRR_N_plant-typ"/>
</dbReference>
<dbReference type="PROSITE" id="PS00108">
    <property type="entry name" value="PROTEIN_KINASE_ST"/>
    <property type="match status" value="1"/>
</dbReference>
<keyword evidence="15" id="KW-1185">Reference proteome</keyword>
<dbReference type="SMART" id="SM00220">
    <property type="entry name" value="S_TKc"/>
    <property type="match status" value="1"/>
</dbReference>
<keyword evidence="11 13" id="KW-0472">Membrane</keyword>
<dbReference type="InterPro" id="IPR008271">
    <property type="entry name" value="Ser/Thr_kinase_AS"/>
</dbReference>
<dbReference type="InterPro" id="IPR003591">
    <property type="entry name" value="Leu-rich_rpt_typical-subtyp"/>
</dbReference>
<evidence type="ECO:0000256" key="9">
    <source>
        <dbReference type="ARBA" id="ARBA00022840"/>
    </source>
</evidence>
<evidence type="ECO:0000256" key="5">
    <source>
        <dbReference type="ARBA" id="ARBA00022692"/>
    </source>
</evidence>
<keyword evidence="4" id="KW-0808">Transferase</keyword>
<evidence type="ECO:0000256" key="13">
    <source>
        <dbReference type="SAM" id="Phobius"/>
    </source>
</evidence>
<dbReference type="SUPFAM" id="SSF56112">
    <property type="entry name" value="Protein kinase-like (PK-like)"/>
    <property type="match status" value="1"/>
</dbReference>
<dbReference type="PROSITE" id="PS50011">
    <property type="entry name" value="PROTEIN_KINASE_DOM"/>
    <property type="match status" value="1"/>
</dbReference>
<sequence length="1059" mass="117258">MELQSSISWGFWSSISMDILILLVVLAAINNSAVNHALATNRLQNETDRLALLEFKSQISDDPHAVLNSWNQTRHHCRWPGITCDSRLIGFGTCHRHQRVTAITLTGWGLSGTISPHIGNLSFMKSIHLEENQFHGEIPQEVGHLFRLRFLNLSYNLLSGEIPVSLCNCSNMLSLTLTSNKLEGKVPIELSKLKKLENLYLSKNNLTGEIPSSLGNLSSLTTLFLAYNNLERNLPKEIGFLKNLHSLGVGVNQLSGRIPASVYNISSLHVFSIPVNSFHDNLPTDVGLTLPNLQVLQIGTNDFNGNIPLSITNASRLEQLDLDNNKLEGQVPSNLGDLSNLQLIELSGNWLGRNSTGDLNFIGSLTNNSNLYTIFLDENNFGGELPKSVANLTHGLTELGIEGNQLWGTIPEGLGNLVNLIVFDMSWNSLSGVIPSDIGKFQNLQYLGLERNRLSGEILSNLCNTSSLYHLGLADNLFEGSDVFSSILMNCGNLQYLDVSINNLSGVISPEFFEMHTLLLYLGLRQNTFSGSIPLEVGKLMHMVNFTVAYNRFSGEIPPSLADCLDLETLEMQANFFEGTIPSKLASLKAIQVLDLSFNNLTGQIPRDLEKLQPLRYLNLSYNDLYGKIPTTGIFGNASLIVLMGNNELCGGITELHFPPCPLIMGKKKEKHKIIVLLSTVLPVTFLALGIILLFYLGVYQKRYRREASSSFVLPTVDKLLRVSYHELHRATLGFSPENLIGSGSFGIVYKGRLDQHGDRLVAVKVLDLQKNGASKSFKAECKALRNIRHRNLVSILSYCSSVDSKGHEFKALVYEFMENGNLDLWLHPETTDQATTSSCLNLFRRLNIAIDVASAVHYLHNQCETTIVHCDLKPSNILLDNDFAAHVGDFGLARLLPETISTSSDQGTSSAVAIKGSIGYAAPEYGMGLPASTQGDVYSYGIFLLEMITRRRPTDDILTDGLNLHNYVNVALPEQVCKIVDPLLLSKGGDQYREMTPGEEKINGRREMECMISLLTIGLECSARLPNERMHMNEALRKLHLIRDVFLGIRVHQENLEA</sequence>
<dbReference type="InterPro" id="IPR051809">
    <property type="entry name" value="Plant_receptor-like_S/T_kinase"/>
</dbReference>
<feature type="binding site" evidence="12">
    <location>
        <position position="765"/>
    </location>
    <ligand>
        <name>ATP</name>
        <dbReference type="ChEBI" id="CHEBI:30616"/>
    </ligand>
</feature>
<keyword evidence="7 12" id="KW-0547">Nucleotide-binding</keyword>
<dbReference type="InterPro" id="IPR000719">
    <property type="entry name" value="Prot_kinase_dom"/>
</dbReference>
<dbReference type="InterPro" id="IPR017441">
    <property type="entry name" value="Protein_kinase_ATP_BS"/>
</dbReference>
<dbReference type="Gene3D" id="3.30.200.20">
    <property type="entry name" value="Phosphorylase Kinase, domain 1"/>
    <property type="match status" value="1"/>
</dbReference>
<dbReference type="Pfam" id="PF00560">
    <property type="entry name" value="LRR_1"/>
    <property type="match status" value="4"/>
</dbReference>
<keyword evidence="3" id="KW-0433">Leucine-rich repeat</keyword>
<comment type="similarity">
    <text evidence="2">Belongs to the protein kinase superfamily. Ser/Thr protein kinase family.</text>
</comment>
<evidence type="ECO:0000256" key="1">
    <source>
        <dbReference type="ARBA" id="ARBA00004370"/>
    </source>
</evidence>
<dbReference type="InterPro" id="IPR001611">
    <property type="entry name" value="Leu-rich_rpt"/>
</dbReference>
<dbReference type="SUPFAM" id="SSF52058">
    <property type="entry name" value="L domain-like"/>
    <property type="match status" value="2"/>
</dbReference>
<keyword evidence="5 13" id="KW-0812">Transmembrane</keyword>
<dbReference type="InterPro" id="IPR011009">
    <property type="entry name" value="Kinase-like_dom_sf"/>
</dbReference>
<name>A0ABM4VHI0_COFAR</name>
<dbReference type="Pfam" id="PF13855">
    <property type="entry name" value="LRR_8"/>
    <property type="match status" value="2"/>
</dbReference>
<dbReference type="Gene3D" id="3.80.10.10">
    <property type="entry name" value="Ribonuclease Inhibitor"/>
    <property type="match status" value="3"/>
</dbReference>
<dbReference type="Pfam" id="PF08263">
    <property type="entry name" value="LRRNT_2"/>
    <property type="match status" value="1"/>
</dbReference>
<evidence type="ECO:0000256" key="7">
    <source>
        <dbReference type="ARBA" id="ARBA00022741"/>
    </source>
</evidence>
<dbReference type="GeneID" id="113706081"/>
<dbReference type="PANTHER" id="PTHR27008:SF587">
    <property type="entry name" value="PROTEIN KINASE DOMAIN-CONTAINING PROTEIN"/>
    <property type="match status" value="1"/>
</dbReference>
<dbReference type="Pfam" id="PF00069">
    <property type="entry name" value="Pkinase"/>
    <property type="match status" value="1"/>
</dbReference>
<dbReference type="PANTHER" id="PTHR27008">
    <property type="entry name" value="OS04G0122200 PROTEIN"/>
    <property type="match status" value="1"/>
</dbReference>
<dbReference type="RefSeq" id="XP_071918987.1">
    <property type="nucleotide sequence ID" value="XM_072062886.1"/>
</dbReference>
<keyword evidence="6" id="KW-0677">Repeat</keyword>
<keyword evidence="10 13" id="KW-1133">Transmembrane helix</keyword>
<protein>
    <submittedName>
        <fullName evidence="16">Receptor-like protein kinase At3g47110</fullName>
    </submittedName>
</protein>
<comment type="subcellular location">
    <subcellularLocation>
        <location evidence="1">Membrane</location>
    </subcellularLocation>
</comment>
<evidence type="ECO:0000256" key="8">
    <source>
        <dbReference type="ARBA" id="ARBA00022777"/>
    </source>
</evidence>
<evidence type="ECO:0000313" key="16">
    <source>
        <dbReference type="RefSeq" id="XP_071918987.1"/>
    </source>
</evidence>
<evidence type="ECO:0000256" key="3">
    <source>
        <dbReference type="ARBA" id="ARBA00022614"/>
    </source>
</evidence>
<dbReference type="PROSITE" id="PS00107">
    <property type="entry name" value="PROTEIN_KINASE_ATP"/>
    <property type="match status" value="1"/>
</dbReference>
<gene>
    <name evidence="16" type="primary">LOC113706081</name>
</gene>
<dbReference type="Proteomes" id="UP001652660">
    <property type="component" value="Chromosome 8c"/>
</dbReference>
<evidence type="ECO:0000256" key="10">
    <source>
        <dbReference type="ARBA" id="ARBA00022989"/>
    </source>
</evidence>
<evidence type="ECO:0000256" key="4">
    <source>
        <dbReference type="ARBA" id="ARBA00022679"/>
    </source>
</evidence>
<feature type="domain" description="Protein kinase" evidence="14">
    <location>
        <begin position="735"/>
        <end position="1048"/>
    </location>
</feature>
<keyword evidence="8" id="KW-0418">Kinase</keyword>
<evidence type="ECO:0000256" key="11">
    <source>
        <dbReference type="ARBA" id="ARBA00023136"/>
    </source>
</evidence>